<organism evidence="1 2">
    <name type="scientific">Pseudonocardia kunmingensis</name>
    <dbReference type="NCBI Taxonomy" id="630975"/>
    <lineage>
        <taxon>Bacteria</taxon>
        <taxon>Bacillati</taxon>
        <taxon>Actinomycetota</taxon>
        <taxon>Actinomycetes</taxon>
        <taxon>Pseudonocardiales</taxon>
        <taxon>Pseudonocardiaceae</taxon>
        <taxon>Pseudonocardia</taxon>
    </lineage>
</organism>
<sequence>MTDVRVTGLSAANSVAAQRMAQADPVLVDVRPALAALPGMQPHMILTSGAPMPWSAYTGGQRRAIIGAAQYEGLASSAQDADARIAAGDILVRACHDHGCVGSVTGVTSASMPVLVVEDRNSGTCGHCLVYEGPARQRLTYGVWNDAVRDQLLHVRDVIGPALGAAVRAIGGLALKPIMRRALGMGDDLHSRNVAATSIFYQRMAVPLLTTPGSSDVALEVLRFLEKSELFFLHVGMASGKATADTARDVAGSSIVTAMVVSEREFAIRVGGTGDTWFRAPLPPLEAKLFEGFTPDDLAFMGGESLIMETIGLGGMAAAAAFSLQDYSGGTPAAMIATNEQMYTITETEHPEFKIPFLGFRGTPLGIDVAKVVTTGVTPAIHMGAAHRDGGHIGAGLLRAPLEPFQEAVAALHDAAVA</sequence>
<gene>
    <name evidence="1" type="ORF">FB558_0064</name>
</gene>
<dbReference type="Gene3D" id="3.90.1700.10">
    <property type="entry name" value="v583 domain like"/>
    <property type="match status" value="1"/>
</dbReference>
<dbReference type="Gene3D" id="1.10.10.660">
    <property type="entry name" value="conserved protein of unknown function from Enterococcus faecalis V583"/>
    <property type="match status" value="1"/>
</dbReference>
<proteinExistence type="predicted"/>
<dbReference type="EMBL" id="VFPA01000001">
    <property type="protein sequence ID" value="TQM13332.1"/>
    <property type="molecule type" value="Genomic_DNA"/>
</dbReference>
<evidence type="ECO:0000313" key="2">
    <source>
        <dbReference type="Proteomes" id="UP000315677"/>
    </source>
</evidence>
<dbReference type="OrthoDB" id="6193532at2"/>
<reference evidence="1 2" key="1">
    <citation type="submission" date="2019-06" db="EMBL/GenBank/DDBJ databases">
        <title>Sequencing the genomes of 1000 actinobacteria strains.</title>
        <authorList>
            <person name="Klenk H.-P."/>
        </authorList>
    </citation>
    <scope>NUCLEOTIDE SEQUENCE [LARGE SCALE GENOMIC DNA]</scope>
    <source>
        <strain evidence="1 2">DSM 45301</strain>
    </source>
</reference>
<name>A0A543DVI2_9PSEU</name>
<dbReference type="InterPro" id="IPR009499">
    <property type="entry name" value="AllG-like"/>
</dbReference>
<dbReference type="AlphaFoldDB" id="A0A543DVI2"/>
<protein>
    <submittedName>
        <fullName evidence="1">Uncharacterized protein DUF1116</fullName>
    </submittedName>
</protein>
<dbReference type="Pfam" id="PF06545">
    <property type="entry name" value="AllG"/>
    <property type="match status" value="1"/>
</dbReference>
<accession>A0A543DVI2</accession>
<keyword evidence="2" id="KW-1185">Reference proteome</keyword>
<dbReference type="InterPro" id="IPR024033">
    <property type="entry name" value="OXTCase_su_AllG_h-dom"/>
</dbReference>
<dbReference type="RefSeq" id="WP_142047015.1">
    <property type="nucleotide sequence ID" value="NZ_VFPA01000001.1"/>
</dbReference>
<dbReference type="Gene3D" id="3.90.1710.10">
    <property type="entry name" value="Enterococcus faecalis V583 domain"/>
    <property type="match status" value="1"/>
</dbReference>
<evidence type="ECO:0000313" key="1">
    <source>
        <dbReference type="EMBL" id="TQM13332.1"/>
    </source>
</evidence>
<comment type="caution">
    <text evidence="1">The sequence shown here is derived from an EMBL/GenBank/DDBJ whole genome shotgun (WGS) entry which is preliminary data.</text>
</comment>
<dbReference type="Proteomes" id="UP000315677">
    <property type="component" value="Unassembled WGS sequence"/>
</dbReference>